<dbReference type="Pfam" id="PF18199">
    <property type="entry name" value="Dynein_C"/>
    <property type="match status" value="1"/>
</dbReference>
<comment type="caution">
    <text evidence="2">The sequence shown here is derived from an EMBL/GenBank/DDBJ whole genome shotgun (WGS) entry which is preliminary data.</text>
</comment>
<name>A0ABN8RSB3_9CNID</name>
<proteinExistence type="predicted"/>
<accession>A0ABN8RSB3</accession>
<gene>
    <name evidence="2" type="ORF">PLOB_00024623</name>
</gene>
<dbReference type="InterPro" id="IPR041228">
    <property type="entry name" value="Dynein_C"/>
</dbReference>
<evidence type="ECO:0000313" key="2">
    <source>
        <dbReference type="EMBL" id="CAH3181393.1"/>
    </source>
</evidence>
<dbReference type="Gene3D" id="1.20.1270.280">
    <property type="match status" value="1"/>
</dbReference>
<dbReference type="PANTHER" id="PTHR22878:SF66">
    <property type="entry name" value="DYNEIN AXONEMAL HEAVY CHAIN 7"/>
    <property type="match status" value="1"/>
</dbReference>
<sequence>MEAALWKYPTTYTQSMKTVLVQEMGLVGMPSELEKVTGGILKGKIPGLWMKKSCPSLKPLGSYVNDLIARLKFLQEWPS</sequence>
<evidence type="ECO:0000313" key="3">
    <source>
        <dbReference type="Proteomes" id="UP001159405"/>
    </source>
</evidence>
<protein>
    <recommendedName>
        <fullName evidence="1">Dynein heavy chain C-terminal domain-containing protein</fullName>
    </recommendedName>
</protein>
<organism evidence="2 3">
    <name type="scientific">Porites lobata</name>
    <dbReference type="NCBI Taxonomy" id="104759"/>
    <lineage>
        <taxon>Eukaryota</taxon>
        <taxon>Metazoa</taxon>
        <taxon>Cnidaria</taxon>
        <taxon>Anthozoa</taxon>
        <taxon>Hexacorallia</taxon>
        <taxon>Scleractinia</taxon>
        <taxon>Fungiina</taxon>
        <taxon>Poritidae</taxon>
        <taxon>Porites</taxon>
    </lineage>
</organism>
<dbReference type="EMBL" id="CALNXK010000295">
    <property type="protein sequence ID" value="CAH3181393.1"/>
    <property type="molecule type" value="Genomic_DNA"/>
</dbReference>
<evidence type="ECO:0000259" key="1">
    <source>
        <dbReference type="Pfam" id="PF18199"/>
    </source>
</evidence>
<dbReference type="Proteomes" id="UP001159405">
    <property type="component" value="Unassembled WGS sequence"/>
</dbReference>
<dbReference type="InterPro" id="IPR026983">
    <property type="entry name" value="DHC"/>
</dbReference>
<feature type="domain" description="Dynein heavy chain C-terminal" evidence="1">
    <location>
        <begin position="25"/>
        <end position="77"/>
    </location>
</feature>
<keyword evidence="3" id="KW-1185">Reference proteome</keyword>
<dbReference type="PANTHER" id="PTHR22878">
    <property type="entry name" value="DYNEIN HEAVY CHAIN 6, AXONEMAL-LIKE-RELATED"/>
    <property type="match status" value="1"/>
</dbReference>
<reference evidence="2 3" key="1">
    <citation type="submission" date="2022-05" db="EMBL/GenBank/DDBJ databases">
        <authorList>
            <consortium name="Genoscope - CEA"/>
            <person name="William W."/>
        </authorList>
    </citation>
    <scope>NUCLEOTIDE SEQUENCE [LARGE SCALE GENOMIC DNA]</scope>
</reference>